<evidence type="ECO:0000313" key="4">
    <source>
        <dbReference type="EMBL" id="TWP30687.1"/>
    </source>
</evidence>
<dbReference type="InterPro" id="IPR009029">
    <property type="entry name" value="HMG_CoA_Rdtase_sub-bd_dom_sf"/>
</dbReference>
<dbReference type="GO" id="GO:0015936">
    <property type="term" value="P:coenzyme A metabolic process"/>
    <property type="evidence" value="ECO:0007669"/>
    <property type="project" value="InterPro"/>
</dbReference>
<dbReference type="AlphaFoldDB" id="A0A563DKI7"/>
<dbReference type="OrthoDB" id="9764892at2"/>
<reference evidence="4 5" key="1">
    <citation type="submission" date="2019-02" db="EMBL/GenBank/DDBJ databases">
        <title>Apibacter muscae sp. nov.: a novel member of the house fly microbiota.</title>
        <authorList>
            <person name="Park R."/>
        </authorList>
    </citation>
    <scope>NUCLEOTIDE SEQUENCE [LARGE SCALE GENOMIC DNA]</scope>
    <source>
        <strain evidence="4 5">AL1</strain>
    </source>
</reference>
<evidence type="ECO:0000256" key="2">
    <source>
        <dbReference type="ARBA" id="ARBA00023002"/>
    </source>
</evidence>
<organism evidence="4 5">
    <name type="scientific">Apibacter muscae</name>
    <dbReference type="NCBI Taxonomy" id="2509004"/>
    <lineage>
        <taxon>Bacteria</taxon>
        <taxon>Pseudomonadati</taxon>
        <taxon>Bacteroidota</taxon>
        <taxon>Flavobacteriia</taxon>
        <taxon>Flavobacteriales</taxon>
        <taxon>Weeksellaceae</taxon>
        <taxon>Apibacter</taxon>
    </lineage>
</organism>
<comment type="pathway">
    <text evidence="3">Metabolic intermediate metabolism; (R)-mevalonate degradation; (S)-3-hydroxy-3-methylglutaryl-CoA from (R)-mevalonate: step 1/1.</text>
</comment>
<dbReference type="GO" id="GO:0140643">
    <property type="term" value="F:hydroxymethylglutaryl-CoA reductase (NADH) activity"/>
    <property type="evidence" value="ECO:0007669"/>
    <property type="project" value="UniProtKB-EC"/>
</dbReference>
<accession>A0A563DKI7</accession>
<evidence type="ECO:0000256" key="1">
    <source>
        <dbReference type="ARBA" id="ARBA00007661"/>
    </source>
</evidence>
<dbReference type="PROSITE" id="PS50065">
    <property type="entry name" value="HMG_COA_REDUCTASE_4"/>
    <property type="match status" value="1"/>
</dbReference>
<dbReference type="PANTHER" id="PTHR10572">
    <property type="entry name" value="3-HYDROXY-3-METHYLGLUTARYL-COENZYME A REDUCTASE"/>
    <property type="match status" value="1"/>
</dbReference>
<dbReference type="InterPro" id="IPR023074">
    <property type="entry name" value="HMG_CoA_Rdtase_cat_sf"/>
</dbReference>
<dbReference type="PANTHER" id="PTHR10572:SF24">
    <property type="entry name" value="3-HYDROXY-3-METHYLGLUTARYL-COENZYME A REDUCTASE"/>
    <property type="match status" value="1"/>
</dbReference>
<keyword evidence="5" id="KW-1185">Reference proteome</keyword>
<dbReference type="Gene3D" id="3.90.770.10">
    <property type="entry name" value="3-hydroxy-3-methylglutaryl-coenzyme A Reductase, Chain A, domain 2"/>
    <property type="match status" value="2"/>
</dbReference>
<protein>
    <recommendedName>
        <fullName evidence="3">3-hydroxy-3-methylglutaryl coenzyme A reductase</fullName>
        <shortName evidence="3">HMG-CoA reductase</shortName>
        <ecNumber evidence="3">1.1.1.88</ecNumber>
    </recommendedName>
</protein>
<comment type="catalytic activity">
    <reaction evidence="3">
        <text>(R)-mevalonate + 2 NAD(+) + CoA = (3S)-3-hydroxy-3-methylglutaryl-CoA + 2 NADH + 2 H(+)</text>
        <dbReference type="Rhea" id="RHEA:14833"/>
        <dbReference type="ChEBI" id="CHEBI:15378"/>
        <dbReference type="ChEBI" id="CHEBI:36464"/>
        <dbReference type="ChEBI" id="CHEBI:43074"/>
        <dbReference type="ChEBI" id="CHEBI:57287"/>
        <dbReference type="ChEBI" id="CHEBI:57540"/>
        <dbReference type="ChEBI" id="CHEBI:57945"/>
        <dbReference type="EC" id="1.1.1.88"/>
    </reaction>
</comment>
<evidence type="ECO:0000313" key="5">
    <source>
        <dbReference type="Proteomes" id="UP000319499"/>
    </source>
</evidence>
<name>A0A563DKI7_9FLAO</name>
<dbReference type="Pfam" id="PF00368">
    <property type="entry name" value="HMG-CoA_red"/>
    <property type="match status" value="1"/>
</dbReference>
<dbReference type="EMBL" id="SELH01000011">
    <property type="protein sequence ID" value="TWP30687.1"/>
    <property type="molecule type" value="Genomic_DNA"/>
</dbReference>
<dbReference type="InterPro" id="IPR009023">
    <property type="entry name" value="HMG_CoA_Rdtase_NAD(P)-bd_sf"/>
</dbReference>
<dbReference type="CDD" id="cd00644">
    <property type="entry name" value="HMG-CoA_reductase_classII"/>
    <property type="match status" value="1"/>
</dbReference>
<dbReference type="Proteomes" id="UP000319499">
    <property type="component" value="Unassembled WGS sequence"/>
</dbReference>
<dbReference type="PRINTS" id="PR00071">
    <property type="entry name" value="HMGCOARDTASE"/>
</dbReference>
<dbReference type="Gene3D" id="1.10.8.660">
    <property type="match status" value="1"/>
</dbReference>
<comment type="caution">
    <text evidence="4">The sequence shown here is derived from an EMBL/GenBank/DDBJ whole genome shotgun (WGS) entry which is preliminary data.</text>
</comment>
<comment type="similarity">
    <text evidence="1 3">Belongs to the HMG-CoA reductase family.</text>
</comment>
<keyword evidence="3" id="KW-0520">NAD</keyword>
<sequence length="442" mass="49945">MEGLIVNGFSRLSKEDRINWLVKNFTNNSLKTKEILSQYWLDNKELQKLHDEFSENTISNFFLPWGIAPNFLIDGEMYALPMVTEESSVVAAAANAAKFWLNKGGFSTQVLGTTKLGHIHFFYKGNKEKFTNWFQNFLKIKLEDATAEITQNMRSRGGGITSIILQDNTAKLEGYYFIEVSFDTRDSMGANFINSCLEEMTKILKEEMNQSESFQSNEKESLQITMSILSNYVPDCRVRAEVCCEVDELDVKVMSPYEFAVKFKQAIDIATVETFRATTHNKGIMNGIDAVVIATGNDFRAVESCAHTYASRSGKYRGLTNCIIEDNIFRFWLEIPLALGVVGGLTKLHPLVRASLEILKKPTSEKLMKIVAVSGLAQNFAAIRSLITTGIQKGHMKMHLLNILNQLGATNSEKELLSNLFKDQIVSHHRVVKEFNKLRRNS</sequence>
<proteinExistence type="inferred from homology"/>
<dbReference type="InterPro" id="IPR004553">
    <property type="entry name" value="HMG_CoA_Rdtase_bac-typ"/>
</dbReference>
<dbReference type="InterPro" id="IPR002202">
    <property type="entry name" value="HMG_CoA_Rdtase"/>
</dbReference>
<dbReference type="GO" id="GO:0004420">
    <property type="term" value="F:hydroxymethylglutaryl-CoA reductase (NADPH) activity"/>
    <property type="evidence" value="ECO:0007669"/>
    <property type="project" value="InterPro"/>
</dbReference>
<evidence type="ECO:0000256" key="3">
    <source>
        <dbReference type="RuleBase" id="RU361219"/>
    </source>
</evidence>
<dbReference type="SUPFAM" id="SSF56542">
    <property type="entry name" value="Substrate-binding domain of HMG-CoA reductase"/>
    <property type="match status" value="1"/>
</dbReference>
<dbReference type="SUPFAM" id="SSF55035">
    <property type="entry name" value="NAD-binding domain of HMG-CoA reductase"/>
    <property type="match status" value="1"/>
</dbReference>
<gene>
    <name evidence="4" type="ORF">ETU09_01405</name>
</gene>
<dbReference type="NCBIfam" id="TIGR00532">
    <property type="entry name" value="HMG_CoA_R_NAD"/>
    <property type="match status" value="1"/>
</dbReference>
<dbReference type="UniPathway" id="UPA00257">
    <property type="reaction ID" value="UER00367"/>
</dbReference>
<dbReference type="EC" id="1.1.1.88" evidence="3"/>
<keyword evidence="2 3" id="KW-0560">Oxidoreductase</keyword>
<dbReference type="RefSeq" id="WP_146291375.1">
    <property type="nucleotide sequence ID" value="NZ_SELH01000011.1"/>
</dbReference>